<dbReference type="InterPro" id="IPR019331">
    <property type="entry name" value="FAM192A/Fyv6_N"/>
</dbReference>
<feature type="compositionally biased region" description="Basic and acidic residues" evidence="3">
    <location>
        <begin position="74"/>
        <end position="97"/>
    </location>
</feature>
<feature type="compositionally biased region" description="Basic and acidic residues" evidence="3">
    <location>
        <begin position="161"/>
        <end position="177"/>
    </location>
</feature>
<protein>
    <recommendedName>
        <fullName evidence="4">FAM192A/Fyv6 N-terminal domain-containing protein</fullName>
    </recommendedName>
</protein>
<evidence type="ECO:0000256" key="3">
    <source>
        <dbReference type="SAM" id="MobiDB-lite"/>
    </source>
</evidence>
<comment type="subcellular location">
    <subcellularLocation>
        <location evidence="1">Nucleus</location>
    </subcellularLocation>
</comment>
<organism evidence="5">
    <name type="scientific">Amphora coffeiformis</name>
    <dbReference type="NCBI Taxonomy" id="265554"/>
    <lineage>
        <taxon>Eukaryota</taxon>
        <taxon>Sar</taxon>
        <taxon>Stramenopiles</taxon>
        <taxon>Ochrophyta</taxon>
        <taxon>Bacillariophyta</taxon>
        <taxon>Bacillariophyceae</taxon>
        <taxon>Bacillariophycidae</taxon>
        <taxon>Thalassiophysales</taxon>
        <taxon>Catenulaceae</taxon>
        <taxon>Amphora</taxon>
    </lineage>
</organism>
<dbReference type="GO" id="GO:0005634">
    <property type="term" value="C:nucleus"/>
    <property type="evidence" value="ECO:0007669"/>
    <property type="project" value="UniProtKB-SubCell"/>
</dbReference>
<dbReference type="EMBL" id="HBIM01010504">
    <property type="protein sequence ID" value="CAE0411426.1"/>
    <property type="molecule type" value="Transcribed_RNA"/>
</dbReference>
<accession>A0A7S3L488</accession>
<feature type="compositionally biased region" description="Polar residues" evidence="3">
    <location>
        <begin position="178"/>
        <end position="192"/>
    </location>
</feature>
<feature type="domain" description="FAM192A/Fyv6 N-terminal" evidence="4">
    <location>
        <begin position="29"/>
        <end position="103"/>
    </location>
</feature>
<reference evidence="5" key="1">
    <citation type="submission" date="2021-01" db="EMBL/GenBank/DDBJ databases">
        <authorList>
            <person name="Corre E."/>
            <person name="Pelletier E."/>
            <person name="Niang G."/>
            <person name="Scheremetjew M."/>
            <person name="Finn R."/>
            <person name="Kale V."/>
            <person name="Holt S."/>
            <person name="Cochrane G."/>
            <person name="Meng A."/>
            <person name="Brown T."/>
            <person name="Cohen L."/>
        </authorList>
    </citation>
    <scope>NUCLEOTIDE SEQUENCE</scope>
    <source>
        <strain evidence="5">CCMP127</strain>
    </source>
</reference>
<feature type="compositionally biased region" description="Polar residues" evidence="3">
    <location>
        <begin position="113"/>
        <end position="129"/>
    </location>
</feature>
<gene>
    <name evidence="5" type="ORF">ACOF00016_LOCUS8772</name>
</gene>
<name>A0A7S3L488_9STRA</name>
<feature type="region of interest" description="Disordered" evidence="3">
    <location>
        <begin position="74"/>
        <end position="209"/>
    </location>
</feature>
<dbReference type="PANTHER" id="PTHR13495:SF0">
    <property type="entry name" value="PSME3-INTERACTING PROTEIN"/>
    <property type="match status" value="1"/>
</dbReference>
<evidence type="ECO:0000313" key="5">
    <source>
        <dbReference type="EMBL" id="CAE0411426.1"/>
    </source>
</evidence>
<dbReference type="InterPro" id="IPR039845">
    <property type="entry name" value="FAM192A"/>
</dbReference>
<dbReference type="Pfam" id="PF10187">
    <property type="entry name" value="FAM192A_Fyv6_N"/>
    <property type="match status" value="1"/>
</dbReference>
<evidence type="ECO:0000256" key="1">
    <source>
        <dbReference type="ARBA" id="ARBA00004123"/>
    </source>
</evidence>
<dbReference type="AlphaFoldDB" id="A0A7S3L488"/>
<evidence type="ECO:0000259" key="4">
    <source>
        <dbReference type="Pfam" id="PF10187"/>
    </source>
</evidence>
<proteinExistence type="predicted"/>
<evidence type="ECO:0000256" key="2">
    <source>
        <dbReference type="ARBA" id="ARBA00023242"/>
    </source>
</evidence>
<dbReference type="PANTHER" id="PTHR13495">
    <property type="entry name" value="NEFA-INTERACTING NUCLEAR PROTEIN NIP30"/>
    <property type="match status" value="1"/>
</dbReference>
<sequence length="209" mass="23214">MSLSFVSKSVQTTTEDGGFVEEAIAGASTENESTGMHKPLFEQLRANQEQAEAEQEEYQRALMRGTLALDEEDAAHLESLRRKEREQQDEVKRRTEEELAAFRAARADRSETELQQPEETTMNTSNQTLETEKVPAKPKLAAPQIIIKRKRRKDAGQEDAASEKKPKSSNEKEETATEKNQSTEQPKVTATQPGLGSLLGGYGSSSDED</sequence>
<keyword evidence="2" id="KW-0539">Nucleus</keyword>